<evidence type="ECO:0000313" key="4">
    <source>
        <dbReference type="Proteomes" id="UP001321473"/>
    </source>
</evidence>
<evidence type="ECO:0000313" key="3">
    <source>
        <dbReference type="EMBL" id="KAK8771839.1"/>
    </source>
</evidence>
<proteinExistence type="predicted"/>
<protein>
    <submittedName>
        <fullName evidence="3">Uncharacterized protein</fullName>
    </submittedName>
</protein>
<sequence>MSEQDWLITQTNWVPGSSDVHITDLQRGAVTFSRFTTDIDQDGRRGCDLVDGPDLGSWSHLLMGLFVVVAVLSSMAAVLAMLDVPFASERAARTPPGYDPAAVFDSGAGSPRLEVSGDETKSADLSAGTMKPAVPAGMASPLPFPFTANRTELPDEVY</sequence>
<organism evidence="3 4">
    <name type="scientific">Amblyomma americanum</name>
    <name type="common">Lone star tick</name>
    <dbReference type="NCBI Taxonomy" id="6943"/>
    <lineage>
        <taxon>Eukaryota</taxon>
        <taxon>Metazoa</taxon>
        <taxon>Ecdysozoa</taxon>
        <taxon>Arthropoda</taxon>
        <taxon>Chelicerata</taxon>
        <taxon>Arachnida</taxon>
        <taxon>Acari</taxon>
        <taxon>Parasitiformes</taxon>
        <taxon>Ixodida</taxon>
        <taxon>Ixodoidea</taxon>
        <taxon>Ixodidae</taxon>
        <taxon>Amblyomminae</taxon>
        <taxon>Amblyomma</taxon>
    </lineage>
</organism>
<dbReference type="AlphaFoldDB" id="A0AAQ4EAR5"/>
<keyword evidence="4" id="KW-1185">Reference proteome</keyword>
<comment type="caution">
    <text evidence="3">The sequence shown here is derived from an EMBL/GenBank/DDBJ whole genome shotgun (WGS) entry which is preliminary data.</text>
</comment>
<accession>A0AAQ4EAR5</accession>
<feature type="region of interest" description="Disordered" evidence="1">
    <location>
        <begin position="102"/>
        <end position="129"/>
    </location>
</feature>
<evidence type="ECO:0000256" key="1">
    <source>
        <dbReference type="SAM" id="MobiDB-lite"/>
    </source>
</evidence>
<evidence type="ECO:0000256" key="2">
    <source>
        <dbReference type="SAM" id="Phobius"/>
    </source>
</evidence>
<name>A0AAQ4EAR5_AMBAM</name>
<keyword evidence="2" id="KW-0472">Membrane</keyword>
<keyword evidence="2" id="KW-1133">Transmembrane helix</keyword>
<dbReference type="EMBL" id="JARKHS020019234">
    <property type="protein sequence ID" value="KAK8771839.1"/>
    <property type="molecule type" value="Genomic_DNA"/>
</dbReference>
<reference evidence="3 4" key="1">
    <citation type="journal article" date="2023" name="Arcadia Sci">
        <title>De novo assembly of a long-read Amblyomma americanum tick genome.</title>
        <authorList>
            <person name="Chou S."/>
            <person name="Poskanzer K.E."/>
            <person name="Rollins M."/>
            <person name="Thuy-Boun P.S."/>
        </authorList>
    </citation>
    <scope>NUCLEOTIDE SEQUENCE [LARGE SCALE GENOMIC DNA]</scope>
    <source>
        <strain evidence="3">F_SG_1</strain>
        <tissue evidence="3">Salivary glands</tissue>
    </source>
</reference>
<dbReference type="Proteomes" id="UP001321473">
    <property type="component" value="Unassembled WGS sequence"/>
</dbReference>
<keyword evidence="2" id="KW-0812">Transmembrane</keyword>
<feature type="transmembrane region" description="Helical" evidence="2">
    <location>
        <begin position="61"/>
        <end position="82"/>
    </location>
</feature>
<gene>
    <name evidence="3" type="ORF">V5799_024917</name>
</gene>